<evidence type="ECO:0000256" key="1">
    <source>
        <dbReference type="SAM" id="MobiDB-lite"/>
    </source>
</evidence>
<protein>
    <submittedName>
        <fullName evidence="2">Uncharacterized protein</fullName>
    </submittedName>
</protein>
<evidence type="ECO:0000313" key="2">
    <source>
        <dbReference type="EMBL" id="QQR92858.1"/>
    </source>
</evidence>
<dbReference type="AlphaFoldDB" id="A0A7T9I1Y6"/>
<reference evidence="2" key="1">
    <citation type="submission" date="2020-11" db="EMBL/GenBank/DDBJ databases">
        <title>Connecting structure to function with the recovery of over 1000 high-quality activated sludge metagenome-assembled genomes encoding full-length rRNA genes using long-read sequencing.</title>
        <authorList>
            <person name="Singleton C.M."/>
            <person name="Petriglieri F."/>
            <person name="Kristensen J.M."/>
            <person name="Kirkegaard R.H."/>
            <person name="Michaelsen T.Y."/>
            <person name="Andersen M.H."/>
            <person name="Karst S.M."/>
            <person name="Dueholm M.S."/>
            <person name="Nielsen P.H."/>
            <person name="Albertsen M."/>
        </authorList>
    </citation>
    <scope>NUCLEOTIDE SEQUENCE</scope>
    <source>
        <strain evidence="2">Fred_18-Q3-R57-64_BAT3C.431</strain>
    </source>
</reference>
<accession>A0A7T9I1Y6</accession>
<proteinExistence type="predicted"/>
<dbReference type="EMBL" id="CP064981">
    <property type="protein sequence ID" value="QQR92858.1"/>
    <property type="molecule type" value="Genomic_DNA"/>
</dbReference>
<feature type="region of interest" description="Disordered" evidence="1">
    <location>
        <begin position="100"/>
        <end position="122"/>
    </location>
</feature>
<name>A0A7T9I1Y6_9ARCH</name>
<organism evidence="2">
    <name type="scientific">Candidatus Iainarchaeum sp</name>
    <dbReference type="NCBI Taxonomy" id="3101447"/>
    <lineage>
        <taxon>Archaea</taxon>
        <taxon>Candidatus Iainarchaeota</taxon>
        <taxon>Candidatus Iainarchaeia</taxon>
        <taxon>Candidatus Iainarchaeales</taxon>
        <taxon>Candidatus Iainarchaeaceae</taxon>
        <taxon>Candidatus Iainarchaeum</taxon>
    </lineage>
</organism>
<gene>
    <name evidence="2" type="ORF">IPJ89_01270</name>
</gene>
<sequence>MNGMYHLARVLDVFSRNGKAIASDTSVQAHLEMWDENILTFDVHPAISDKIAKDQVVLVEYGFHSPQVPENQIVKILETKQGEESWKRQKSYLNMRKKQMKTAMPLGPMPSEADIPDARMVR</sequence>
<dbReference type="Proteomes" id="UP000596004">
    <property type="component" value="Chromosome"/>
</dbReference>